<gene>
    <name evidence="1" type="ORF">Tci_055507</name>
</gene>
<dbReference type="AlphaFoldDB" id="A0A6L2ND65"/>
<name>A0A6L2ND65_TANCI</name>
<reference evidence="1" key="1">
    <citation type="journal article" date="2019" name="Sci. Rep.">
        <title>Draft genome of Tanacetum cinerariifolium, the natural source of mosquito coil.</title>
        <authorList>
            <person name="Yamashiro T."/>
            <person name="Shiraishi A."/>
            <person name="Satake H."/>
            <person name="Nakayama K."/>
        </authorList>
    </citation>
    <scope>NUCLEOTIDE SEQUENCE</scope>
</reference>
<keyword evidence="1" id="KW-0548">Nucleotidyltransferase</keyword>
<evidence type="ECO:0000313" key="1">
    <source>
        <dbReference type="EMBL" id="GEU83529.1"/>
    </source>
</evidence>
<comment type="caution">
    <text evidence="1">The sequence shown here is derived from an EMBL/GenBank/DDBJ whole genome shotgun (WGS) entry which is preliminary data.</text>
</comment>
<protein>
    <submittedName>
        <fullName evidence="1">Reverse transcriptase domain-containing protein</fullName>
    </submittedName>
</protein>
<dbReference type="GO" id="GO:0003964">
    <property type="term" value="F:RNA-directed DNA polymerase activity"/>
    <property type="evidence" value="ECO:0007669"/>
    <property type="project" value="UniProtKB-KW"/>
</dbReference>
<sequence>MVIENKDIRAFYAKELPIPSPDPITPPVISTPSPVLPPSLLFDPRYFFVPEELLAPKNQIHPLSSSSTTLSKLSREQIYTYEPPSSLIHTPTLPPLYEPEKGSINMHLRHHEKQMTNISYYLEELSFHRIKKMRESFINDQIIIPGEFDELKIKLEKARSKLYAAIRQLITDSIVAALKSQAANTDNPNRNLGLKETPVAKRGNYKEFISCQPFYFNGMEGVVELIHWLERTESVISHSKCAEEDRVTFAIGTLTNDALSWWNTCAQPIGIEQANKIA</sequence>
<keyword evidence="1" id="KW-0695">RNA-directed DNA polymerase</keyword>
<organism evidence="1">
    <name type="scientific">Tanacetum cinerariifolium</name>
    <name type="common">Dalmatian daisy</name>
    <name type="synonym">Chrysanthemum cinerariifolium</name>
    <dbReference type="NCBI Taxonomy" id="118510"/>
    <lineage>
        <taxon>Eukaryota</taxon>
        <taxon>Viridiplantae</taxon>
        <taxon>Streptophyta</taxon>
        <taxon>Embryophyta</taxon>
        <taxon>Tracheophyta</taxon>
        <taxon>Spermatophyta</taxon>
        <taxon>Magnoliopsida</taxon>
        <taxon>eudicotyledons</taxon>
        <taxon>Gunneridae</taxon>
        <taxon>Pentapetalae</taxon>
        <taxon>asterids</taxon>
        <taxon>campanulids</taxon>
        <taxon>Asterales</taxon>
        <taxon>Asteraceae</taxon>
        <taxon>Asteroideae</taxon>
        <taxon>Anthemideae</taxon>
        <taxon>Anthemidinae</taxon>
        <taxon>Tanacetum</taxon>
    </lineage>
</organism>
<proteinExistence type="predicted"/>
<accession>A0A6L2ND65</accession>
<keyword evidence="1" id="KW-0808">Transferase</keyword>
<dbReference type="EMBL" id="BKCJ010008701">
    <property type="protein sequence ID" value="GEU83529.1"/>
    <property type="molecule type" value="Genomic_DNA"/>
</dbReference>